<sequence>MVLYGRSRRCLKLVIASVSVLVNIPHGWTSTKQPQQRTYDAFFKNVQLHVYATLRPTEIKRGQPHIATLVLFNDHPVPALDDLVRDSVASQFQAERIGTPREGNSEDEISDEAHDGGETSGEEKESGADKSGDDEGDRVR</sequence>
<organism evidence="2 3">
    <name type="scientific">Olea europaea subsp. europaea</name>
    <dbReference type="NCBI Taxonomy" id="158383"/>
    <lineage>
        <taxon>Eukaryota</taxon>
        <taxon>Viridiplantae</taxon>
        <taxon>Streptophyta</taxon>
        <taxon>Embryophyta</taxon>
        <taxon>Tracheophyta</taxon>
        <taxon>Spermatophyta</taxon>
        <taxon>Magnoliopsida</taxon>
        <taxon>eudicotyledons</taxon>
        <taxon>Gunneridae</taxon>
        <taxon>Pentapetalae</taxon>
        <taxon>asterids</taxon>
        <taxon>lamiids</taxon>
        <taxon>Lamiales</taxon>
        <taxon>Oleaceae</taxon>
        <taxon>Oleeae</taxon>
        <taxon>Olea</taxon>
    </lineage>
</organism>
<comment type="caution">
    <text evidence="2">The sequence shown here is derived from an EMBL/GenBank/DDBJ whole genome shotgun (WGS) entry which is preliminary data.</text>
</comment>
<dbReference type="AlphaFoldDB" id="A0A8S0TWT0"/>
<gene>
    <name evidence="2" type="ORF">OLEA9_A058849</name>
</gene>
<proteinExistence type="predicted"/>
<feature type="compositionally biased region" description="Basic and acidic residues" evidence="1">
    <location>
        <begin position="111"/>
        <end position="140"/>
    </location>
</feature>
<protein>
    <submittedName>
        <fullName evidence="2">Uncharacterized protein</fullName>
    </submittedName>
</protein>
<dbReference type="Proteomes" id="UP000594638">
    <property type="component" value="Unassembled WGS sequence"/>
</dbReference>
<evidence type="ECO:0000313" key="3">
    <source>
        <dbReference type="Proteomes" id="UP000594638"/>
    </source>
</evidence>
<feature type="region of interest" description="Disordered" evidence="1">
    <location>
        <begin position="91"/>
        <end position="140"/>
    </location>
</feature>
<dbReference type="Gramene" id="OE9A058849T1">
    <property type="protein sequence ID" value="OE9A058849C1"/>
    <property type="gene ID" value="OE9A058849"/>
</dbReference>
<reference evidence="2 3" key="1">
    <citation type="submission" date="2019-12" db="EMBL/GenBank/DDBJ databases">
        <authorList>
            <person name="Alioto T."/>
            <person name="Alioto T."/>
            <person name="Gomez Garrido J."/>
        </authorList>
    </citation>
    <scope>NUCLEOTIDE SEQUENCE [LARGE SCALE GENOMIC DNA]</scope>
</reference>
<evidence type="ECO:0000256" key="1">
    <source>
        <dbReference type="SAM" id="MobiDB-lite"/>
    </source>
</evidence>
<dbReference type="EMBL" id="CACTIH010007333">
    <property type="protein sequence ID" value="CAA3010077.1"/>
    <property type="molecule type" value="Genomic_DNA"/>
</dbReference>
<accession>A0A8S0TWT0</accession>
<keyword evidence="3" id="KW-1185">Reference proteome</keyword>
<name>A0A8S0TWT0_OLEEU</name>
<evidence type="ECO:0000313" key="2">
    <source>
        <dbReference type="EMBL" id="CAA3010077.1"/>
    </source>
</evidence>